<evidence type="ECO:0000313" key="2">
    <source>
        <dbReference type="Proteomes" id="UP000053676"/>
    </source>
</evidence>
<dbReference type="AlphaFoldDB" id="W2SLA2"/>
<protein>
    <submittedName>
        <fullName evidence="1">Uncharacterized protein</fullName>
    </submittedName>
</protein>
<dbReference type="Proteomes" id="UP000053676">
    <property type="component" value="Unassembled WGS sequence"/>
</dbReference>
<evidence type="ECO:0000313" key="1">
    <source>
        <dbReference type="EMBL" id="ETN70449.1"/>
    </source>
</evidence>
<accession>W2SLA2</accession>
<dbReference type="OrthoDB" id="409725at2759"/>
<sequence>MLPEAVHILTTVQSHLEQTTGRIASAAQIVGSLVCPYLIKLERVSEEFGTRKPFGNFSYLTH</sequence>
<organism evidence="1 2">
    <name type="scientific">Necator americanus</name>
    <name type="common">Human hookworm</name>
    <dbReference type="NCBI Taxonomy" id="51031"/>
    <lineage>
        <taxon>Eukaryota</taxon>
        <taxon>Metazoa</taxon>
        <taxon>Ecdysozoa</taxon>
        <taxon>Nematoda</taxon>
        <taxon>Chromadorea</taxon>
        <taxon>Rhabditida</taxon>
        <taxon>Rhabditina</taxon>
        <taxon>Rhabditomorpha</taxon>
        <taxon>Strongyloidea</taxon>
        <taxon>Ancylostomatidae</taxon>
        <taxon>Bunostominae</taxon>
        <taxon>Necator</taxon>
    </lineage>
</organism>
<keyword evidence="2" id="KW-1185">Reference proteome</keyword>
<dbReference type="EMBL" id="KI668951">
    <property type="protein sequence ID" value="ETN70449.1"/>
    <property type="molecule type" value="Genomic_DNA"/>
</dbReference>
<proteinExistence type="predicted"/>
<gene>
    <name evidence="1" type="ORF">NECAME_14747</name>
</gene>
<reference evidence="2" key="1">
    <citation type="journal article" date="2014" name="Nat. Genet.">
        <title>Genome of the human hookworm Necator americanus.</title>
        <authorList>
            <person name="Tang Y.T."/>
            <person name="Gao X."/>
            <person name="Rosa B.A."/>
            <person name="Abubucker S."/>
            <person name="Hallsworth-Pepin K."/>
            <person name="Martin J."/>
            <person name="Tyagi R."/>
            <person name="Heizer E."/>
            <person name="Zhang X."/>
            <person name="Bhonagiri-Palsikar V."/>
            <person name="Minx P."/>
            <person name="Warren W.C."/>
            <person name="Wang Q."/>
            <person name="Zhan B."/>
            <person name="Hotez P.J."/>
            <person name="Sternberg P.W."/>
            <person name="Dougall A."/>
            <person name="Gaze S.T."/>
            <person name="Mulvenna J."/>
            <person name="Sotillo J."/>
            <person name="Ranganathan S."/>
            <person name="Rabelo E.M."/>
            <person name="Wilson R.K."/>
            <person name="Felgner P.L."/>
            <person name="Bethony J."/>
            <person name="Hawdon J.M."/>
            <person name="Gasser R.B."/>
            <person name="Loukas A."/>
            <person name="Mitreva M."/>
        </authorList>
    </citation>
    <scope>NUCLEOTIDE SEQUENCE [LARGE SCALE GENOMIC DNA]</scope>
</reference>
<dbReference type="KEGG" id="nai:NECAME_14747"/>
<name>W2SLA2_NECAM</name>